<feature type="domain" description="R13L1/DRL21-like LRR repeat region" evidence="10">
    <location>
        <begin position="632"/>
        <end position="764"/>
    </location>
</feature>
<dbReference type="FunFam" id="3.40.50.300:FF:001091">
    <property type="entry name" value="Probable disease resistance protein At1g61300"/>
    <property type="match status" value="1"/>
</dbReference>
<evidence type="ECO:0000256" key="1">
    <source>
        <dbReference type="ARBA" id="ARBA00008894"/>
    </source>
</evidence>
<dbReference type="EMBL" id="LSRQ01000931">
    <property type="protein sequence ID" value="OAY80195.1"/>
    <property type="molecule type" value="Genomic_DNA"/>
</dbReference>
<evidence type="ECO:0000259" key="8">
    <source>
        <dbReference type="Pfam" id="PF18052"/>
    </source>
</evidence>
<dbReference type="InterPro" id="IPR036388">
    <property type="entry name" value="WH-like_DNA-bd_sf"/>
</dbReference>
<evidence type="ECO:0000256" key="2">
    <source>
        <dbReference type="ARBA" id="ARBA00022614"/>
    </source>
</evidence>
<keyword evidence="5" id="KW-0611">Plant defense</keyword>
<dbReference type="Gene3D" id="1.10.8.430">
    <property type="entry name" value="Helical domain of apoptotic protease-activating factors"/>
    <property type="match status" value="2"/>
</dbReference>
<dbReference type="GO" id="GO:0009626">
    <property type="term" value="P:plant-type hypersensitive response"/>
    <property type="evidence" value="ECO:0007669"/>
    <property type="project" value="UniProtKB-ARBA"/>
</dbReference>
<dbReference type="GO" id="GO:0005524">
    <property type="term" value="F:ATP binding"/>
    <property type="evidence" value="ECO:0007669"/>
    <property type="project" value="UniProtKB-KW"/>
</dbReference>
<accession>A0A199VU24</accession>
<evidence type="ECO:0000256" key="6">
    <source>
        <dbReference type="ARBA" id="ARBA00022840"/>
    </source>
</evidence>
<dbReference type="InterPro" id="IPR056789">
    <property type="entry name" value="LRR_R13L1-DRL21"/>
</dbReference>
<dbReference type="PANTHER" id="PTHR36766:SF40">
    <property type="entry name" value="DISEASE RESISTANCE PROTEIN RGA3"/>
    <property type="match status" value="1"/>
</dbReference>
<evidence type="ECO:0000256" key="5">
    <source>
        <dbReference type="ARBA" id="ARBA00022821"/>
    </source>
</evidence>
<name>A0A199VU24_ANACO</name>
<evidence type="ECO:0000259" key="9">
    <source>
        <dbReference type="Pfam" id="PF23559"/>
    </source>
</evidence>
<keyword evidence="3" id="KW-0677">Repeat</keyword>
<dbReference type="Gene3D" id="3.40.50.300">
    <property type="entry name" value="P-loop containing nucleotide triphosphate hydrolases"/>
    <property type="match status" value="2"/>
</dbReference>
<comment type="caution">
    <text evidence="11">The sequence shown here is derived from an EMBL/GenBank/DDBJ whole genome shotgun (WGS) entry which is preliminary data.</text>
</comment>
<evidence type="ECO:0000256" key="3">
    <source>
        <dbReference type="ARBA" id="ARBA00022737"/>
    </source>
</evidence>
<comment type="similarity">
    <text evidence="1">Belongs to the disease resistance NB-LRR family.</text>
</comment>
<sequence>MAEFGVVVGWVASPIIKAMVDMARSYTESRLPWRSAVEEELHVLAAVLAQILAVVSTAESLPATDNESHLALLRQMKDAVYEAEDLLDEFNYLLLQSEVNSGYSVSLPSACFSSVGVSFRNKLKKVLSKLDKVKDCAQTFLDIVGATVTTVAGSSSSSSGVASAVQQHPTSSFLLENQIFGRKEESRRILQWLLESGDQSEILLSVVGDGGVGKTTLAQSIYNETKVADRFELRMWVCVSENFDELRLTREILSSACDDLGNDSASFNLNKLQEQLKKSLASKRFLLVLDDVWNDEGIMEWEDRDRWMKLLAPLRFGGTGSKIIVTTRLELVSRMLGAGDSIHLKGLEGDDYWLLFKRHAFRSARADDYPELQVVGRQIAKRLKGSPLGAKVVGGMLNADMNVEKWKNVLRSNVWNGIMPVLKLSYWNLPPHLQRCFAYCGIFPEDWRIEPDKLVYMWMAQDLLRPQEGSSMRMEDIGRIYFDDLSSRSFFQKLEDHNGNYYVMHDMIHELAQSVSKEECFRIESDNVQRIPSTVRHLLVDTDALLQLTSICDLKNLRTLVIFSYNHSIGSDVFKQLRSIRVLDLTGCEMEQLPKAAGELIHLRYLAFAETLKTVPSSFYQLYNLQKKGRKIVELQNMNELQGSLRIKNLENVDSMQEATEAKLNRKEYIKKLRLEWCYSEEPRSKDDQILEGLQPHPNLEGLKIISCSGIRSPTWLETNWLSHLQSLTLTFPSLCGVQIEKCPKLTDEAFSSCMQTLIRLSSLEISCCHRLISLPSASVLHHLTTLKELYIKWCENLASLGGLHALTSLKELELMDCPKLLASMIIGEDNYDRGFLPASLASLRIVRCGLTDASLSNCLQNLASLSTLEIKECRQITTLPSKQVMRHLTALKQLRMQSCQALTSLGGLSNLSSLQELAVAHCPRLLESTNNDEENGQVILPSVLESLELDSCGVNNNSLSVCLQNLTCLSALRIYHCNSIVSLPPATVFRRLTMLAKLDIFDCQELTSAVGLTALTRRRFLGVVVGWVASPIIKAMIDTARSYIESRLPWRSAVEGELYMLETVLTQILAVVSTAESLPATHNKDHLALLRQMKDAVYEAEDLLDEFGYLLLQSEVNSGYKVSLPSAFFSPVGISFRNKLKKVLSKLDKVKDCAQAFLDIVGATVTTGSSSGVASAPQQRPTSAFPLENQFFGRKEERGRILQWLLESGDQSEILLSVVGDGGVGKTTLAQSIYNETKVADRFELRMWVCVSANFNELRLTREILSLACDDLGNDSASFNLNKLQEQLQKSVETKRFLLVLDDVWNDEGIEEWENRDRWMKLLAPLRFGGTGSKIIVTTRLEIVSRMLDAGDSIHLKGLEGDDYWLLFKRHAFRSACADDYPELQEVGWEIAKRLKGSPLGAKVVGGMLNADMNVEKWKNVLRSNVWNGIMPVLNLSYQNLPPHLQPCFAYSSIFPEDWRIEPDKLVYMWMAQGLLRPQEGRSMRMEDIGRIYFDDLLSRSFFQKLKDHNGNYYVMHDMIHELAQSVSKEECFRIESDNVREIPSTVRHLSINTDALLQLTSICDLKNLRTLVFFSYNHSIGSDVFKQLRSIRVLDLTECKMEQLPKAAGKLIHLRYLAFAETPKTAPSSIYRLYYLQIARIGKLTSLQRLAVFRTSKKKGRKIVELQNMNELRGSLRIMNLENVHSMQEAAEAKLNRKEYIKKLRLEWHYSEETRSNDDQILEGLQPHPNLEDLKIISCSGIRSPTWLETNWLSHLQSLTLSCCRSWISLPPLGRLPHLKFLEISRMYAVKKISFEFYANGSLKGFPLLEHLRFDRMPELVEWSQPEEYRAFPSLCDVQFKNCPKLTDEAFSSCLQTLIRLSSLEISCCHRLISLPSASVLHHLTTLKELDINCCENLASLGGIHALTSLEKLKLMDCPELLASVIIGEDNYDRGFLPASLASLEKYRAFPSPCDVQFKNCPKLTDEAFSSCLQTLIRLSSLQISCCHRLVSLPSASVLHHLTALKELDINRCENLASLGGIHALTSLEKLELMDCPKLLSSMIIGEDNYDRGFLPASLASLKIIRCGLTDASLSSCLQNLTSLSTLEIADCQITTLPSKQVMRHLTALKQLTFVSCSALTSLGGLSNLSSLKVLKFFHCHRLLESANTDGENVNDDGFVLPFWGFKKQFQEGRISSQI</sequence>
<gene>
    <name evidence="11" type="ORF">ACMD2_15950</name>
</gene>
<dbReference type="PANTHER" id="PTHR36766">
    <property type="entry name" value="PLANT BROAD-SPECTRUM MILDEW RESISTANCE PROTEIN RPW8"/>
    <property type="match status" value="1"/>
</dbReference>
<dbReference type="GO" id="GO:0002758">
    <property type="term" value="P:innate immune response-activating signaling pathway"/>
    <property type="evidence" value="ECO:0007669"/>
    <property type="project" value="UniProtKB-ARBA"/>
</dbReference>
<dbReference type="Gene3D" id="1.20.5.4130">
    <property type="match status" value="2"/>
</dbReference>
<dbReference type="Pfam" id="PF25019">
    <property type="entry name" value="LRR_R13L1-DRL21"/>
    <property type="match status" value="2"/>
</dbReference>
<evidence type="ECO:0000259" key="7">
    <source>
        <dbReference type="Pfam" id="PF00931"/>
    </source>
</evidence>
<dbReference type="Pfam" id="PF23559">
    <property type="entry name" value="WHD_DRP"/>
    <property type="match status" value="2"/>
</dbReference>
<dbReference type="InterPro" id="IPR058922">
    <property type="entry name" value="WHD_DRP"/>
</dbReference>
<feature type="domain" description="Disease resistance N-terminal" evidence="8">
    <location>
        <begin position="30"/>
        <end position="101"/>
    </location>
</feature>
<dbReference type="InterPro" id="IPR032675">
    <property type="entry name" value="LRR_dom_sf"/>
</dbReference>
<dbReference type="SUPFAM" id="SSF52058">
    <property type="entry name" value="L domain-like"/>
    <property type="match status" value="3"/>
</dbReference>
<feature type="domain" description="Disease resistance protein winged helix" evidence="9">
    <location>
        <begin position="442"/>
        <end position="512"/>
    </location>
</feature>
<feature type="non-terminal residue" evidence="11">
    <location>
        <position position="2181"/>
    </location>
</feature>
<dbReference type="SUPFAM" id="SSF52540">
    <property type="entry name" value="P-loop containing nucleoside triphosphate hydrolases"/>
    <property type="match status" value="2"/>
</dbReference>
<dbReference type="Proteomes" id="UP000092600">
    <property type="component" value="Unassembled WGS sequence"/>
</dbReference>
<feature type="domain" description="R13L1/DRL21-like LRR repeat region" evidence="10">
    <location>
        <begin position="1665"/>
        <end position="1789"/>
    </location>
</feature>
<dbReference type="Pfam" id="PF18052">
    <property type="entry name" value="Rx_N"/>
    <property type="match status" value="2"/>
</dbReference>
<evidence type="ECO:0000313" key="12">
    <source>
        <dbReference type="Proteomes" id="UP000092600"/>
    </source>
</evidence>
<feature type="domain" description="Disease resistance protein winged helix" evidence="9">
    <location>
        <begin position="1455"/>
        <end position="1525"/>
    </location>
</feature>
<keyword evidence="6" id="KW-0067">ATP-binding</keyword>
<keyword evidence="2" id="KW-0433">Leucine-rich repeat</keyword>
<dbReference type="FunFam" id="1.10.10.10:FF:000322">
    <property type="entry name" value="Probable disease resistance protein At1g63360"/>
    <property type="match status" value="2"/>
</dbReference>
<keyword evidence="4" id="KW-0547">Nucleotide-binding</keyword>
<evidence type="ECO:0000259" key="10">
    <source>
        <dbReference type="Pfam" id="PF25019"/>
    </source>
</evidence>
<evidence type="ECO:0000256" key="4">
    <source>
        <dbReference type="ARBA" id="ARBA00022741"/>
    </source>
</evidence>
<dbReference type="Pfam" id="PF00931">
    <property type="entry name" value="NB-ARC"/>
    <property type="match status" value="2"/>
</dbReference>
<feature type="domain" description="Disease resistance N-terminal" evidence="8">
    <location>
        <begin position="1035"/>
        <end position="1119"/>
    </location>
</feature>
<feature type="domain" description="NB-ARC" evidence="7">
    <location>
        <begin position="184"/>
        <end position="363"/>
    </location>
</feature>
<protein>
    <submittedName>
        <fullName evidence="11">Putative disease resistance protein RGA3</fullName>
    </submittedName>
</protein>
<dbReference type="GO" id="GO:0042742">
    <property type="term" value="P:defense response to bacterium"/>
    <property type="evidence" value="ECO:0007669"/>
    <property type="project" value="UniProtKB-ARBA"/>
</dbReference>
<proteinExistence type="inferred from homology"/>
<dbReference type="InterPro" id="IPR041118">
    <property type="entry name" value="Rx_N"/>
</dbReference>
<dbReference type="InterPro" id="IPR042197">
    <property type="entry name" value="Apaf_helical"/>
</dbReference>
<dbReference type="PRINTS" id="PR00364">
    <property type="entry name" value="DISEASERSIST"/>
</dbReference>
<reference evidence="11 12" key="1">
    <citation type="journal article" date="2016" name="DNA Res.">
        <title>The draft genome of MD-2 pineapple using hybrid error correction of long reads.</title>
        <authorList>
            <person name="Redwan R.M."/>
            <person name="Saidin A."/>
            <person name="Kumar S.V."/>
        </authorList>
    </citation>
    <scope>NUCLEOTIDE SEQUENCE [LARGE SCALE GENOMIC DNA]</scope>
    <source>
        <strain evidence="12">cv. MD2</strain>
        <tissue evidence="11">Leaf</tissue>
    </source>
</reference>
<dbReference type="GO" id="GO:0043531">
    <property type="term" value="F:ADP binding"/>
    <property type="evidence" value="ECO:0007669"/>
    <property type="project" value="InterPro"/>
</dbReference>
<dbReference type="Gene3D" id="3.80.10.10">
    <property type="entry name" value="Ribonuclease Inhibitor"/>
    <property type="match status" value="7"/>
</dbReference>
<feature type="domain" description="NB-ARC" evidence="7">
    <location>
        <begin position="1198"/>
        <end position="1376"/>
    </location>
</feature>
<organism evidence="11 12">
    <name type="scientific">Ananas comosus</name>
    <name type="common">Pineapple</name>
    <name type="synonym">Ananas ananas</name>
    <dbReference type="NCBI Taxonomy" id="4615"/>
    <lineage>
        <taxon>Eukaryota</taxon>
        <taxon>Viridiplantae</taxon>
        <taxon>Streptophyta</taxon>
        <taxon>Embryophyta</taxon>
        <taxon>Tracheophyta</taxon>
        <taxon>Spermatophyta</taxon>
        <taxon>Magnoliopsida</taxon>
        <taxon>Liliopsida</taxon>
        <taxon>Poales</taxon>
        <taxon>Bromeliaceae</taxon>
        <taxon>Bromelioideae</taxon>
        <taxon>Ananas</taxon>
    </lineage>
</organism>
<dbReference type="Gene3D" id="1.10.10.10">
    <property type="entry name" value="Winged helix-like DNA-binding domain superfamily/Winged helix DNA-binding domain"/>
    <property type="match status" value="2"/>
</dbReference>
<dbReference type="SUPFAM" id="SSF52047">
    <property type="entry name" value="RNI-like"/>
    <property type="match status" value="1"/>
</dbReference>
<evidence type="ECO:0000313" key="11">
    <source>
        <dbReference type="EMBL" id="OAY80195.1"/>
    </source>
</evidence>
<dbReference type="InterPro" id="IPR027417">
    <property type="entry name" value="P-loop_NTPase"/>
</dbReference>
<dbReference type="InterPro" id="IPR002182">
    <property type="entry name" value="NB-ARC"/>
</dbReference>